<dbReference type="Proteomes" id="UP000326949">
    <property type="component" value="Segment"/>
</dbReference>
<evidence type="ECO:0000256" key="1">
    <source>
        <dbReference type="SAM" id="MobiDB-lite"/>
    </source>
</evidence>
<feature type="transmembrane region" description="Helical" evidence="2">
    <location>
        <begin position="529"/>
        <end position="555"/>
    </location>
</feature>
<feature type="transmembrane region" description="Helical" evidence="2">
    <location>
        <begin position="687"/>
        <end position="707"/>
    </location>
</feature>
<sequence length="1325" mass="136536">MQGTYWLTVLPETSQLRPRIKRALRGVDDDAVVHPTVDDRDAEKSGKTFGEKFRKGFERSGATRIGAFVGAMGAGIRGAADHSRGLIRNIGTVATVLGVSSKLARGLSLSLLGAAGSLKMLTGVGLGKLATMLGFTATQAARAARAIGQVTASLLVLMTVAKAIGTMTKISKVLGALTIGGVAATGVMAALTTQIGTALVSALTVAGAAIGVFAGAAIGLLGPAIGSLKLAFKGLGEGAKAFQESMKDVWGPADEAFNKMIGERMGPLLTQFRDLKMAVTDTFSNALTPAFGSLTSLMAGIQPRMTGLVDTLGKLGSEVAGAIASPANMAALDKMFAASDRFFGKFLGESGISGAVGGLIQFASTAADTFAGVGGGINEQLLRFGEWLRGISPGQMIASFAALKAMVSSVWNVLKPILTGIRDLGTMAAPALAPGFQALGQALGQAGPPLMRMAEILMPALSNVMERLSPIIPALVTAFTPWAGVLAQIAPPIASIVAHMAPLAPLLVAGSAAVKLITTAMVAGKAAGMAFSVMQGVAAAATGASTASLGGNVVALGAHRVATVASTIASRALGVAMTFALGPIGLIIGAVVAVGAALWAFFTKTETGRKLWDKIWTGIKTTVSTVWNWLKTTLATAWTQIGPSVMRIGEVAKQAFGTFVNAVKTVWTAIQPAVAWVGRLWLSIQKFNFTVAIGALKALGAVIGWLWTNVVVPAFKGIALAVETWWAGAQVVWAAAQPAIRAVGDVIMWLWNSVAVPAFDAIKSAITTWWDGVQHVWGLFKTGVDTVGKSITWLKDAFTTGFNAIKGVVETVWNFIGGVLDKIKSGIGGVVDKLNSIPGIGALIPGNADGRPPGFAGGTVSRRGVVSGPGTGTSDSILARISDGEGIVKERAMRAGGGVLVAALNAGWTPTAEQMHQLFPGFAEGLNPGADWMRRTIMETFPQISRIGGRRSEDGYGEHSSGNAMDIMIPNYQGEGKALGDKIASWIAKNRDALGANGMIWRQTSFGYGGDWSSGKVMSDRGSDTQNHMDHIHVILGEGRGAGAASVDVPAESVSLARSLGGGSSSSSSGATSLGSSTSAGGSYRAATDKELNASSNRLDNAKRAVEQAQQRVDDRTYAVEKARRRLDELRAAGKDTRDAQHSLDVANRELKDATDAKARAVEKATRAEEDDAALRERGVEDLSSARDDASSGGGFDDLGKSLWGGLMETIGLDGSVFSNPFEWPHVKSAMAGVNWLGKALLGDGSDQPAGSGGDLLSGMLNPAAAMVGATPATNVAPDTAAHGTGNGQAPGPAVVIEQAGMSPQAVANTLDAQFNARTRTTKVH</sequence>
<name>A0A5J6TGV6_9CAUD</name>
<feature type="transmembrane region" description="Helical" evidence="2">
    <location>
        <begin position="575"/>
        <end position="602"/>
    </location>
</feature>
<evidence type="ECO:0000259" key="3">
    <source>
        <dbReference type="Pfam" id="PF26571"/>
    </source>
</evidence>
<feature type="transmembrane region" description="Helical" evidence="2">
    <location>
        <begin position="173"/>
        <end position="192"/>
    </location>
</feature>
<reference evidence="4 5" key="1">
    <citation type="submission" date="2019-07" db="EMBL/GenBank/DDBJ databases">
        <authorList>
            <person name="Divens A.M."/>
            <person name="Garlena R.A."/>
            <person name="Russell D.A."/>
            <person name="Pope W.H."/>
            <person name="Jacobs-Sera D."/>
            <person name="Hatfull G.F."/>
        </authorList>
    </citation>
    <scope>NUCLEOTIDE SEQUENCE [LARGE SCALE GENOMIC DNA]</scope>
</reference>
<dbReference type="SMR" id="A0A5J6TGV6"/>
<feature type="transmembrane region" description="Helical" evidence="2">
    <location>
        <begin position="496"/>
        <end position="517"/>
    </location>
</feature>
<organism evidence="4 5">
    <name type="scientific">Mycobacterium phage Antsirabe</name>
    <dbReference type="NCBI Taxonomy" id="2575610"/>
    <lineage>
        <taxon>Viruses</taxon>
        <taxon>Duplodnaviria</taxon>
        <taxon>Heunggongvirae</taxon>
        <taxon>Uroviricota</taxon>
        <taxon>Caudoviricetes</taxon>
        <taxon>Gclasvirinae</taxon>
        <taxon>Antsirabevirus</taxon>
        <taxon>Antsirabevirus antsirabe</taxon>
    </lineage>
</organism>
<dbReference type="Pfam" id="PF26571">
    <property type="entry name" value="VldE"/>
    <property type="match status" value="1"/>
</dbReference>
<feature type="domain" description="ARB-07466-like C-terminal" evidence="3">
    <location>
        <begin position="924"/>
        <end position="1029"/>
    </location>
</feature>
<feature type="transmembrane region" description="Helical" evidence="2">
    <location>
        <begin position="471"/>
        <end position="490"/>
    </location>
</feature>
<accession>A0A5J6TGV6</accession>
<gene>
    <name evidence="4" type="primary">16</name>
    <name evidence="4" type="ORF">PBI_ANTSIRABE_16</name>
</gene>
<feature type="compositionally biased region" description="Basic and acidic residues" evidence="1">
    <location>
        <begin position="1164"/>
        <end position="1190"/>
    </location>
</feature>
<feature type="region of interest" description="Disordered" evidence="1">
    <location>
        <begin position="1164"/>
        <end position="1195"/>
    </location>
</feature>
<keyword evidence="2" id="KW-0812">Transmembrane</keyword>
<dbReference type="KEGG" id="vg:63926045"/>
<evidence type="ECO:0000313" key="4">
    <source>
        <dbReference type="EMBL" id="QFG09970.1"/>
    </source>
</evidence>
<protein>
    <submittedName>
        <fullName evidence="4">Tape measure protein</fullName>
    </submittedName>
</protein>
<keyword evidence="2" id="KW-0472">Membrane</keyword>
<keyword evidence="5" id="KW-1185">Reference proteome</keyword>
<evidence type="ECO:0000313" key="5">
    <source>
        <dbReference type="Proteomes" id="UP000326949"/>
    </source>
</evidence>
<evidence type="ECO:0000256" key="2">
    <source>
        <dbReference type="SAM" id="Phobius"/>
    </source>
</evidence>
<dbReference type="GeneID" id="63926045"/>
<feature type="transmembrane region" description="Helical" evidence="2">
    <location>
        <begin position="198"/>
        <end position="221"/>
    </location>
</feature>
<keyword evidence="2" id="KW-1133">Transmembrane helix</keyword>
<proteinExistence type="predicted"/>
<dbReference type="RefSeq" id="YP_010051556.1">
    <property type="nucleotide sequence ID" value="NC_054444.1"/>
</dbReference>
<feature type="region of interest" description="Disordered" evidence="1">
    <location>
        <begin position="1057"/>
        <end position="1085"/>
    </location>
</feature>
<dbReference type="InterPro" id="IPR058593">
    <property type="entry name" value="ARB_07466-like_C"/>
</dbReference>
<feature type="compositionally biased region" description="Low complexity" evidence="1">
    <location>
        <begin position="1065"/>
        <end position="1083"/>
    </location>
</feature>
<dbReference type="EMBL" id="MN234183">
    <property type="protein sequence ID" value="QFG09970.1"/>
    <property type="molecule type" value="Genomic_DNA"/>
</dbReference>